<accession>A0A8C4JBC8</accession>
<feature type="region of interest" description="Disordered" evidence="1">
    <location>
        <begin position="257"/>
        <end position="296"/>
    </location>
</feature>
<keyword evidence="2" id="KW-0812">Transmembrane</keyword>
<dbReference type="PANTHER" id="PTHR47224:SF1">
    <property type="entry name" value="TRANSMEMBRANE PROTEIN 25"/>
    <property type="match status" value="1"/>
</dbReference>
<protein>
    <submittedName>
        <fullName evidence="3">Transmembrane protein 25</fullName>
    </submittedName>
</protein>
<keyword evidence="2" id="KW-1133">Transmembrane helix</keyword>
<sequence length="355" mass="35962">ALLLYPSRLPSPGAAVASETVCNPAEPRCAAAEAGPGLPGCSRLPGWHRAAPRAARAAWDAREGGRRSRAASAAVRGGPPARCGPVTFTLTARRADRQLTCALTHPASGDAANASVHLDVQFAPEILRADARAEGPGLLVVLLALVQANPPAAVTWVGPDGRAVPNGSELLVPDAGGRPALANHTVRLRLGTAAGSFSVSAANGLGIANASVPIAGLLEARVELPLLGVAVGSALALGALLGLGWLAACVACRRAKPEPGKGSGGRGTAAPVPLLPDVPLPGTRLPRENRSLPPNLHLSDLARDSLGSRAVEVPASAAAPEGQGNRCLCPAGFVRFPVTGYIYKVSSTSSDEIWL</sequence>
<evidence type="ECO:0000256" key="2">
    <source>
        <dbReference type="SAM" id="Phobius"/>
    </source>
</evidence>
<dbReference type="Proteomes" id="UP000694423">
    <property type="component" value="Unplaced"/>
</dbReference>
<name>A0A8C4JBC8_DRONO</name>
<dbReference type="GO" id="GO:0090394">
    <property type="term" value="P:negative regulation of excitatory postsynaptic potential"/>
    <property type="evidence" value="ECO:0007669"/>
    <property type="project" value="TreeGrafter"/>
</dbReference>
<reference evidence="3" key="1">
    <citation type="submission" date="2025-08" db="UniProtKB">
        <authorList>
            <consortium name="Ensembl"/>
        </authorList>
    </citation>
    <scope>IDENTIFICATION</scope>
</reference>
<proteinExistence type="predicted"/>
<feature type="transmembrane region" description="Helical" evidence="2">
    <location>
        <begin position="226"/>
        <end position="251"/>
    </location>
</feature>
<evidence type="ECO:0000256" key="1">
    <source>
        <dbReference type="SAM" id="MobiDB-lite"/>
    </source>
</evidence>
<dbReference type="Ensembl" id="ENSDNVT00000006564.1">
    <property type="protein sequence ID" value="ENSDNVP00000005443.1"/>
    <property type="gene ID" value="ENSDNVG00000003913.1"/>
</dbReference>
<dbReference type="InterPro" id="IPR042864">
    <property type="entry name" value="TMEM25"/>
</dbReference>
<keyword evidence="4" id="KW-1185">Reference proteome</keyword>
<reference evidence="3" key="2">
    <citation type="submission" date="2025-09" db="UniProtKB">
        <authorList>
            <consortium name="Ensembl"/>
        </authorList>
    </citation>
    <scope>IDENTIFICATION</scope>
</reference>
<dbReference type="PANTHER" id="PTHR47224">
    <property type="entry name" value="TRANSMEMBRANE PROTEIN 25"/>
    <property type="match status" value="1"/>
</dbReference>
<evidence type="ECO:0000313" key="4">
    <source>
        <dbReference type="Proteomes" id="UP000694423"/>
    </source>
</evidence>
<dbReference type="AlphaFoldDB" id="A0A8C4JBC8"/>
<keyword evidence="2" id="KW-0472">Membrane</keyword>
<evidence type="ECO:0000313" key="3">
    <source>
        <dbReference type="Ensembl" id="ENSDNVP00000005443.1"/>
    </source>
</evidence>
<organism evidence="3 4">
    <name type="scientific">Dromaius novaehollandiae</name>
    <name type="common">Emu</name>
    <dbReference type="NCBI Taxonomy" id="8790"/>
    <lineage>
        <taxon>Eukaryota</taxon>
        <taxon>Metazoa</taxon>
        <taxon>Chordata</taxon>
        <taxon>Craniata</taxon>
        <taxon>Vertebrata</taxon>
        <taxon>Euteleostomi</taxon>
        <taxon>Archelosauria</taxon>
        <taxon>Archosauria</taxon>
        <taxon>Dinosauria</taxon>
        <taxon>Saurischia</taxon>
        <taxon>Theropoda</taxon>
        <taxon>Coelurosauria</taxon>
        <taxon>Aves</taxon>
        <taxon>Palaeognathae</taxon>
        <taxon>Casuariiformes</taxon>
        <taxon>Dromaiidae</taxon>
        <taxon>Dromaius</taxon>
    </lineage>
</organism>